<evidence type="ECO:0000313" key="2">
    <source>
        <dbReference type="EMBL" id="EDV26090.1"/>
    </source>
</evidence>
<dbReference type="RefSeq" id="XP_002112123.1">
    <property type="nucleotide sequence ID" value="XM_002112087.1"/>
</dbReference>
<dbReference type="Pfam" id="PF14534">
    <property type="entry name" value="DUF4440"/>
    <property type="match status" value="1"/>
</dbReference>
<feature type="domain" description="DUF4440" evidence="1">
    <location>
        <begin position="23"/>
        <end position="128"/>
    </location>
</feature>
<dbReference type="KEGG" id="tad:TRIADDRAFT_55838"/>
<dbReference type="InterPro" id="IPR032710">
    <property type="entry name" value="NTF2-like_dom_sf"/>
</dbReference>
<dbReference type="Gene3D" id="3.10.450.50">
    <property type="match status" value="1"/>
</dbReference>
<gene>
    <name evidence="2" type="ORF">TRIADDRAFT_55838</name>
</gene>
<dbReference type="EMBL" id="DS985244">
    <property type="protein sequence ID" value="EDV26090.1"/>
    <property type="molecule type" value="Genomic_DNA"/>
</dbReference>
<dbReference type="HOGENOM" id="CLU_1818285_0_0_1"/>
<sequence>MSSETSDFVVDPLLKKEISAFNKMLQDAFNQQDLGAIHHLFTDDAVLLPPGHCEIVGRQAITEYFDEVVIMGKEYGLQSRYFYDGYGVIIKDSMYYISGRYILHREDATVIDKGKYLSIAKKINGQLQLYIDIANSDLKDED</sequence>
<accession>B3RW02</accession>
<dbReference type="AlphaFoldDB" id="B3RW02"/>
<protein>
    <recommendedName>
        <fullName evidence="1">DUF4440 domain-containing protein</fullName>
    </recommendedName>
</protein>
<evidence type="ECO:0000259" key="1">
    <source>
        <dbReference type="Pfam" id="PF14534"/>
    </source>
</evidence>
<reference evidence="2 3" key="1">
    <citation type="journal article" date="2008" name="Nature">
        <title>The Trichoplax genome and the nature of placozoans.</title>
        <authorList>
            <person name="Srivastava M."/>
            <person name="Begovic E."/>
            <person name="Chapman J."/>
            <person name="Putnam N.H."/>
            <person name="Hellsten U."/>
            <person name="Kawashima T."/>
            <person name="Kuo A."/>
            <person name="Mitros T."/>
            <person name="Salamov A."/>
            <person name="Carpenter M.L."/>
            <person name="Signorovitch A.Y."/>
            <person name="Moreno M.A."/>
            <person name="Kamm K."/>
            <person name="Grimwood J."/>
            <person name="Schmutz J."/>
            <person name="Shapiro H."/>
            <person name="Grigoriev I.V."/>
            <person name="Buss L.W."/>
            <person name="Schierwater B."/>
            <person name="Dellaporta S.L."/>
            <person name="Rokhsar D.S."/>
        </authorList>
    </citation>
    <scope>NUCLEOTIDE SEQUENCE [LARGE SCALE GENOMIC DNA]</scope>
    <source>
        <strain evidence="2 3">Grell-BS-1999</strain>
    </source>
</reference>
<dbReference type="PhylomeDB" id="B3RW02"/>
<keyword evidence="3" id="KW-1185">Reference proteome</keyword>
<dbReference type="CTD" id="6752831"/>
<dbReference type="InterPro" id="IPR027843">
    <property type="entry name" value="DUF4440"/>
</dbReference>
<dbReference type="PANTHER" id="PTHR31664:SF8">
    <property type="entry name" value="DUF4440 DOMAIN-CONTAINING PROTEIN"/>
    <property type="match status" value="1"/>
</dbReference>
<dbReference type="GeneID" id="6752831"/>
<proteinExistence type="predicted"/>
<dbReference type="SUPFAM" id="SSF54427">
    <property type="entry name" value="NTF2-like"/>
    <property type="match status" value="1"/>
</dbReference>
<name>B3RW02_TRIAD</name>
<evidence type="ECO:0000313" key="3">
    <source>
        <dbReference type="Proteomes" id="UP000009022"/>
    </source>
</evidence>
<organism evidence="2 3">
    <name type="scientific">Trichoplax adhaerens</name>
    <name type="common">Trichoplax reptans</name>
    <dbReference type="NCBI Taxonomy" id="10228"/>
    <lineage>
        <taxon>Eukaryota</taxon>
        <taxon>Metazoa</taxon>
        <taxon>Placozoa</taxon>
        <taxon>Uniplacotomia</taxon>
        <taxon>Trichoplacea</taxon>
        <taxon>Trichoplacidae</taxon>
        <taxon>Trichoplax</taxon>
    </lineage>
</organism>
<dbReference type="PANTHER" id="PTHR31664">
    <property type="entry name" value="PROTEIN CBG16427"/>
    <property type="match status" value="1"/>
</dbReference>
<dbReference type="Proteomes" id="UP000009022">
    <property type="component" value="Unassembled WGS sequence"/>
</dbReference>
<dbReference type="InParanoid" id="B3RW02"/>